<dbReference type="InterPro" id="IPR030689">
    <property type="entry name" value="Cytochrome_b"/>
</dbReference>
<feature type="transmembrane region" description="Helical" evidence="20">
    <location>
        <begin position="141"/>
        <end position="166"/>
    </location>
</feature>
<evidence type="ECO:0000256" key="17">
    <source>
        <dbReference type="ARBA" id="ARBA00061233"/>
    </source>
</evidence>
<evidence type="ECO:0000256" key="14">
    <source>
        <dbReference type="ARBA" id="ARBA00023075"/>
    </source>
</evidence>
<dbReference type="CDD" id="cd00290">
    <property type="entry name" value="cytochrome_b_C"/>
    <property type="match status" value="1"/>
</dbReference>
<feature type="transmembrane region" description="Helical" evidence="20">
    <location>
        <begin position="347"/>
        <end position="365"/>
    </location>
</feature>
<feature type="transmembrane region" description="Helical" evidence="20">
    <location>
        <begin position="178"/>
        <end position="201"/>
    </location>
</feature>
<geneLocation type="mitochondrion" evidence="23"/>
<gene>
    <name evidence="23" type="primary">cob</name>
</gene>
<dbReference type="PROSITE" id="PS51003">
    <property type="entry name" value="CYTB_CTER"/>
    <property type="match status" value="1"/>
</dbReference>
<comment type="subcellular location">
    <subcellularLocation>
        <location evidence="2">Mitochondrion inner membrane</location>
        <topology evidence="2">Multi-pass membrane protein</topology>
    </subcellularLocation>
</comment>
<evidence type="ECO:0000259" key="21">
    <source>
        <dbReference type="PROSITE" id="PS51002"/>
    </source>
</evidence>
<dbReference type="InterPro" id="IPR016174">
    <property type="entry name" value="Di-haem_cyt_TM"/>
</dbReference>
<organism evidence="23">
    <name type="scientific">Chrysochares punctatus</name>
    <dbReference type="NCBI Taxonomy" id="2741024"/>
    <lineage>
        <taxon>Eukaryota</taxon>
        <taxon>Metazoa</taxon>
        <taxon>Ecdysozoa</taxon>
        <taxon>Arthropoda</taxon>
        <taxon>Hexapoda</taxon>
        <taxon>Insecta</taxon>
        <taxon>Pterygota</taxon>
        <taxon>Neoptera</taxon>
        <taxon>Endopterygota</taxon>
        <taxon>Coleoptera</taxon>
        <taxon>Polyphaga</taxon>
        <taxon>Cucujiformia</taxon>
        <taxon>Chrysomeloidea</taxon>
        <taxon>Chrysomelidae</taxon>
        <taxon>Eumolpinae</taxon>
        <taxon>Chrysochares</taxon>
    </lineage>
</organism>
<feature type="binding site" description="axial binding residue" evidence="19">
    <location>
        <position position="197"/>
    </location>
    <ligand>
        <name>heme b</name>
        <dbReference type="ChEBI" id="CHEBI:60344"/>
        <label>b566</label>
    </ligand>
    <ligandPart>
        <name>Fe</name>
        <dbReference type="ChEBI" id="CHEBI:18248"/>
    </ligandPart>
</feature>
<dbReference type="Gene3D" id="1.20.810.10">
    <property type="entry name" value="Cytochrome Bc1 Complex, Chain C"/>
    <property type="match status" value="1"/>
</dbReference>
<dbReference type="Pfam" id="PF00033">
    <property type="entry name" value="Cytochrome_B"/>
    <property type="match status" value="1"/>
</dbReference>
<reference evidence="23" key="1">
    <citation type="submission" date="2019-11" db="EMBL/GenBank/DDBJ databases">
        <authorList>
            <person name="Feng R.-Q."/>
            <person name="Yuan M.-L."/>
        </authorList>
    </citation>
    <scope>NUCLEOTIDE SEQUENCE</scope>
</reference>
<reference evidence="23" key="2">
    <citation type="journal article" date="2020" name="Mitochondrial DNA Part B Resour">
        <title>Mitochondrial genome of Chrysochares punctatus (Coleoptera: Chrysomelidae: Eumolpinae) and phylogenetic analysis.</title>
        <authorList>
            <person name="Feng R.Q."/>
            <person name="Zhang L.J."/>
            <person name="Li M."/>
            <person name="Liu J."/>
            <person name="Wen C.L."/>
            <person name="Yuan M.L."/>
        </authorList>
    </citation>
    <scope>NUCLEOTIDE SEQUENCE</scope>
</reference>
<evidence type="ECO:0000256" key="5">
    <source>
        <dbReference type="ARBA" id="ARBA00022448"/>
    </source>
</evidence>
<feature type="domain" description="Cytochrome b/b6 C-terminal region profile" evidence="22">
    <location>
        <begin position="211"/>
        <end position="379"/>
    </location>
</feature>
<accession>A0A890CGT5</accession>
<evidence type="ECO:0000256" key="13">
    <source>
        <dbReference type="ARBA" id="ARBA00023004"/>
    </source>
</evidence>
<evidence type="ECO:0000256" key="4">
    <source>
        <dbReference type="ARBA" id="ARBA00013531"/>
    </source>
</evidence>
<evidence type="ECO:0000256" key="3">
    <source>
        <dbReference type="ARBA" id="ARBA00011649"/>
    </source>
</evidence>
<evidence type="ECO:0000256" key="11">
    <source>
        <dbReference type="ARBA" id="ARBA00022982"/>
    </source>
</evidence>
<dbReference type="FunFam" id="1.20.810.10:FF:000002">
    <property type="entry name" value="Cytochrome b"/>
    <property type="match status" value="1"/>
</dbReference>
<dbReference type="InterPro" id="IPR005798">
    <property type="entry name" value="Cyt_b/b6_C"/>
</dbReference>
<keyword evidence="12 20" id="KW-1133">Transmembrane helix</keyword>
<comment type="cofactor">
    <cofactor evidence="19">
        <name>heme</name>
        <dbReference type="ChEBI" id="CHEBI:30413"/>
    </cofactor>
    <text evidence="19">Binds 2 heme groups non-covalently.</text>
</comment>
<keyword evidence="13 19" id="KW-0408">Iron</keyword>
<dbReference type="InterPro" id="IPR048260">
    <property type="entry name" value="Cytochrome_b_C_euk/bac"/>
</dbReference>
<dbReference type="PANTHER" id="PTHR19271:SF16">
    <property type="entry name" value="CYTOCHROME B"/>
    <property type="match status" value="1"/>
</dbReference>
<dbReference type="InterPro" id="IPR036150">
    <property type="entry name" value="Cyt_b/b6_C_sf"/>
</dbReference>
<evidence type="ECO:0000256" key="9">
    <source>
        <dbReference type="ARBA" id="ARBA00022723"/>
    </source>
</evidence>
<comment type="similarity">
    <text evidence="17 20">Belongs to the cytochrome b family.</text>
</comment>
<evidence type="ECO:0000256" key="15">
    <source>
        <dbReference type="ARBA" id="ARBA00023128"/>
    </source>
</evidence>
<keyword evidence="5 20" id="KW-0813">Transport</keyword>
<feature type="binding site" evidence="18">
    <location>
        <position position="202"/>
    </location>
    <ligand>
        <name>a ubiquinone</name>
        <dbReference type="ChEBI" id="CHEBI:16389"/>
    </ligand>
</feature>
<feature type="domain" description="Cytochrome b/b6 N-terminal region profile" evidence="21">
    <location>
        <begin position="1"/>
        <end position="210"/>
    </location>
</feature>
<dbReference type="InterPro" id="IPR005797">
    <property type="entry name" value="Cyt_b/b6_N"/>
</dbReference>
<feature type="transmembrane region" description="Helical" evidence="20">
    <location>
        <begin position="230"/>
        <end position="249"/>
    </location>
</feature>
<keyword evidence="10" id="KW-0999">Mitochondrion inner membrane</keyword>
<evidence type="ECO:0000259" key="22">
    <source>
        <dbReference type="PROSITE" id="PS51003"/>
    </source>
</evidence>
<comment type="cofactor">
    <cofactor evidence="20">
        <name>heme b</name>
        <dbReference type="ChEBI" id="CHEBI:60344"/>
    </cofactor>
    <text evidence="20">Binds 2 heme groups non-covalently.</text>
</comment>
<evidence type="ECO:0000256" key="19">
    <source>
        <dbReference type="PIRSR" id="PIRSR038885-2"/>
    </source>
</evidence>
<dbReference type="GO" id="GO:0006122">
    <property type="term" value="P:mitochondrial electron transport, ubiquinol to cytochrome c"/>
    <property type="evidence" value="ECO:0007669"/>
    <property type="project" value="TreeGrafter"/>
</dbReference>
<name>A0A890CGT5_9CUCU</name>
<evidence type="ECO:0000256" key="7">
    <source>
        <dbReference type="ARBA" id="ARBA00022660"/>
    </source>
</evidence>
<evidence type="ECO:0000256" key="16">
    <source>
        <dbReference type="ARBA" id="ARBA00023136"/>
    </source>
</evidence>
<dbReference type="PANTHER" id="PTHR19271">
    <property type="entry name" value="CYTOCHROME B"/>
    <property type="match status" value="1"/>
</dbReference>
<evidence type="ECO:0000256" key="18">
    <source>
        <dbReference type="PIRSR" id="PIRSR038885-1"/>
    </source>
</evidence>
<dbReference type="PIRSF" id="PIRSF038885">
    <property type="entry name" value="COB"/>
    <property type="match status" value="1"/>
</dbReference>
<feature type="transmembrane region" description="Helical" evidence="20">
    <location>
        <begin position="289"/>
        <end position="308"/>
    </location>
</feature>
<evidence type="ECO:0000256" key="2">
    <source>
        <dbReference type="ARBA" id="ARBA00004448"/>
    </source>
</evidence>
<dbReference type="PROSITE" id="PS51002">
    <property type="entry name" value="CYTB_NTER"/>
    <property type="match status" value="1"/>
</dbReference>
<comment type="function">
    <text evidence="1 20">Component of the ubiquinol-cytochrome c reductase complex (complex III or cytochrome b-c1 complex) that is part of the mitochondrial respiratory chain. The b-c1 complex mediates electron transfer from ubiquinol to cytochrome c. Contributes to the generation of a proton gradient across the mitochondrial membrane that is then used for ATP synthesis.</text>
</comment>
<keyword evidence="6 19" id="KW-0349">Heme</keyword>
<dbReference type="GO" id="GO:0008121">
    <property type="term" value="F:quinol-cytochrome-c reductase activity"/>
    <property type="evidence" value="ECO:0007669"/>
    <property type="project" value="InterPro"/>
</dbReference>
<dbReference type="AlphaFoldDB" id="A0A890CGT5"/>
<dbReference type="InterPro" id="IPR027387">
    <property type="entry name" value="Cytb/b6-like_sf"/>
</dbReference>
<evidence type="ECO:0000256" key="20">
    <source>
        <dbReference type="RuleBase" id="RU362117"/>
    </source>
</evidence>
<dbReference type="Pfam" id="PF00032">
    <property type="entry name" value="Cytochrom_B_C"/>
    <property type="match status" value="1"/>
</dbReference>
<keyword evidence="9 19" id="KW-0479">Metal-binding</keyword>
<feature type="binding site" description="axial binding residue" evidence="19">
    <location>
        <position position="84"/>
    </location>
    <ligand>
        <name>heme b</name>
        <dbReference type="ChEBI" id="CHEBI:60344"/>
        <label>b562</label>
    </ligand>
    <ligandPart>
        <name>Fe</name>
        <dbReference type="ChEBI" id="CHEBI:18248"/>
    </ligandPart>
</feature>
<dbReference type="GO" id="GO:0045275">
    <property type="term" value="C:respiratory chain complex III"/>
    <property type="evidence" value="ECO:0007669"/>
    <property type="project" value="InterPro"/>
</dbReference>
<sequence length="379" mass="43661">MKMPIRKNSPVTKIISDSLIDLPSPFNISYLWNFGSLLGMFLIIQIITGVFLAMHYCPNINFAFESISHICRNINYGWLMRTVHANSASFFFISLYIHIGRGLYYNSYKLMETWISGVTIFFMVMATAFLGYVLPWGQMSFWGATVITNLVSAIPYLGNSIVQWIWGGFAVGNATLSRFFTLHFLLPFVIVALVMIHLLFLHQSGSNNPLGTNSNIDKIPFHPFFSFKDLFGMILMTWILIMLTLQNPYLLGDPDNFTPANPLVTPIHIQPEWYFLFAYAILRSIPNKLGGVIALVMSIAILYVIPFLNKNKFQSISFYPLKKFLFWMMTFNVIMLTWIGARPVEDPYILTGQILTIIYFLYFLIDPIMNKLWEKNLFK</sequence>
<keyword evidence="8 20" id="KW-0812">Transmembrane</keyword>
<evidence type="ECO:0000256" key="8">
    <source>
        <dbReference type="ARBA" id="ARBA00022692"/>
    </source>
</evidence>
<evidence type="ECO:0000256" key="10">
    <source>
        <dbReference type="ARBA" id="ARBA00022792"/>
    </source>
</evidence>
<dbReference type="SUPFAM" id="SSF81648">
    <property type="entry name" value="a domain/subunit of cytochrome bc1 complex (Ubiquinol-cytochrome c reductase)"/>
    <property type="match status" value="1"/>
</dbReference>
<dbReference type="GO" id="GO:0005743">
    <property type="term" value="C:mitochondrial inner membrane"/>
    <property type="evidence" value="ECO:0007669"/>
    <property type="project" value="UniProtKB-SubCell"/>
</dbReference>
<keyword evidence="16 20" id="KW-0472">Membrane</keyword>
<dbReference type="GO" id="GO:0016491">
    <property type="term" value="F:oxidoreductase activity"/>
    <property type="evidence" value="ECO:0007669"/>
    <property type="project" value="UniProtKB-UniRule"/>
</dbReference>
<feature type="binding site" description="axial binding residue" evidence="19">
    <location>
        <position position="183"/>
    </location>
    <ligand>
        <name>heme b</name>
        <dbReference type="ChEBI" id="CHEBI:60344"/>
        <label>b562</label>
    </ligand>
    <ligandPart>
        <name>Fe</name>
        <dbReference type="ChEBI" id="CHEBI:18248"/>
    </ligandPart>
</feature>
<dbReference type="GO" id="GO:0046872">
    <property type="term" value="F:metal ion binding"/>
    <property type="evidence" value="ECO:0007669"/>
    <property type="project" value="UniProtKB-UniRule"/>
</dbReference>
<dbReference type="EMBL" id="MN745103">
    <property type="protein sequence ID" value="QRG31133.1"/>
    <property type="molecule type" value="Genomic_DNA"/>
</dbReference>
<keyword evidence="11 20" id="KW-0249">Electron transport</keyword>
<evidence type="ECO:0000313" key="23">
    <source>
        <dbReference type="EMBL" id="QRG31133.1"/>
    </source>
</evidence>
<feature type="transmembrane region" description="Helical" evidence="20">
    <location>
        <begin position="30"/>
        <end position="57"/>
    </location>
</feature>
<feature type="transmembrane region" description="Helical" evidence="20">
    <location>
        <begin position="78"/>
        <end position="99"/>
    </location>
</feature>
<feature type="transmembrane region" description="Helical" evidence="20">
    <location>
        <begin position="324"/>
        <end position="341"/>
    </location>
</feature>
<keyword evidence="7 20" id="KW-0679">Respiratory chain</keyword>
<keyword evidence="15 20" id="KW-0496">Mitochondrion</keyword>
<protein>
    <recommendedName>
        <fullName evidence="4 20">Cytochrome b</fullName>
    </recommendedName>
</protein>
<evidence type="ECO:0000256" key="1">
    <source>
        <dbReference type="ARBA" id="ARBA00002566"/>
    </source>
</evidence>
<dbReference type="InterPro" id="IPR048259">
    <property type="entry name" value="Cytochrome_b_N_euk/bac"/>
</dbReference>
<keyword evidence="14" id="KW-0830">Ubiquinone</keyword>
<feature type="transmembrane region" description="Helical" evidence="20">
    <location>
        <begin position="114"/>
        <end position="134"/>
    </location>
</feature>
<feature type="binding site" description="axial binding residue" evidence="19">
    <location>
        <position position="98"/>
    </location>
    <ligand>
        <name>heme b</name>
        <dbReference type="ChEBI" id="CHEBI:60344"/>
        <label>b566</label>
    </ligand>
    <ligandPart>
        <name>Fe</name>
        <dbReference type="ChEBI" id="CHEBI:18248"/>
    </ligandPart>
</feature>
<comment type="subunit">
    <text evidence="3">The main subunits of complex b-c1 are: cytochrome b, cytochrome c1 and the Rieske protein.</text>
</comment>
<proteinExistence type="inferred from homology"/>
<dbReference type="CDD" id="cd00284">
    <property type="entry name" value="Cytochrome_b_N"/>
    <property type="match status" value="1"/>
</dbReference>
<evidence type="ECO:0000256" key="6">
    <source>
        <dbReference type="ARBA" id="ARBA00022617"/>
    </source>
</evidence>
<evidence type="ECO:0000256" key="12">
    <source>
        <dbReference type="ARBA" id="ARBA00022989"/>
    </source>
</evidence>
<dbReference type="SUPFAM" id="SSF81342">
    <property type="entry name" value="Transmembrane di-heme cytochromes"/>
    <property type="match status" value="1"/>
</dbReference>